<organism evidence="2 3">
    <name type="scientific">Candidatus Curtissbacteria bacterium RBG_16_39_7</name>
    <dbReference type="NCBI Taxonomy" id="1797707"/>
    <lineage>
        <taxon>Bacteria</taxon>
        <taxon>Candidatus Curtissiibacteriota</taxon>
    </lineage>
</organism>
<gene>
    <name evidence="2" type="ORF">A2Z23_02155</name>
</gene>
<dbReference type="AlphaFoldDB" id="A0A1F5G1V7"/>
<comment type="caution">
    <text evidence="2">The sequence shown here is derived from an EMBL/GenBank/DDBJ whole genome shotgun (WGS) entry which is preliminary data.</text>
</comment>
<dbReference type="EMBL" id="MFAV01000043">
    <property type="protein sequence ID" value="OGD85839.1"/>
    <property type="molecule type" value="Genomic_DNA"/>
</dbReference>
<reference evidence="2 3" key="1">
    <citation type="journal article" date="2016" name="Nat. Commun.">
        <title>Thousands of microbial genomes shed light on interconnected biogeochemical processes in an aquifer system.</title>
        <authorList>
            <person name="Anantharaman K."/>
            <person name="Brown C.T."/>
            <person name="Hug L.A."/>
            <person name="Sharon I."/>
            <person name="Castelle C.J."/>
            <person name="Probst A.J."/>
            <person name="Thomas B.C."/>
            <person name="Singh A."/>
            <person name="Wilkins M.J."/>
            <person name="Karaoz U."/>
            <person name="Brodie E.L."/>
            <person name="Williams K.H."/>
            <person name="Hubbard S.S."/>
            <person name="Banfield J.F."/>
        </authorList>
    </citation>
    <scope>NUCLEOTIDE SEQUENCE [LARGE SCALE GENOMIC DNA]</scope>
</reference>
<evidence type="ECO:0000313" key="2">
    <source>
        <dbReference type="EMBL" id="OGD85839.1"/>
    </source>
</evidence>
<evidence type="ECO:0000259" key="1">
    <source>
        <dbReference type="Pfam" id="PF01738"/>
    </source>
</evidence>
<feature type="domain" description="Dienelactone hydrolase" evidence="1">
    <location>
        <begin position="135"/>
        <end position="184"/>
    </location>
</feature>
<proteinExistence type="predicted"/>
<dbReference type="Gene3D" id="3.40.50.1820">
    <property type="entry name" value="alpha/beta hydrolase"/>
    <property type="match status" value="1"/>
</dbReference>
<dbReference type="Proteomes" id="UP000176628">
    <property type="component" value="Unassembled WGS sequence"/>
</dbReference>
<evidence type="ECO:0000313" key="3">
    <source>
        <dbReference type="Proteomes" id="UP000176628"/>
    </source>
</evidence>
<dbReference type="InterPro" id="IPR029058">
    <property type="entry name" value="AB_hydrolase_fold"/>
</dbReference>
<dbReference type="SUPFAM" id="SSF53474">
    <property type="entry name" value="alpha/beta-Hydrolases"/>
    <property type="match status" value="1"/>
</dbReference>
<accession>A0A1F5G1V7</accession>
<dbReference type="InterPro" id="IPR002925">
    <property type="entry name" value="Dienelactn_hydro"/>
</dbReference>
<name>A0A1F5G1V7_9BACT</name>
<dbReference type="GO" id="GO:0016787">
    <property type="term" value="F:hydrolase activity"/>
    <property type="evidence" value="ECO:0007669"/>
    <property type="project" value="InterPro"/>
</dbReference>
<dbReference type="Pfam" id="PF01738">
    <property type="entry name" value="DLH"/>
    <property type="match status" value="1"/>
</dbReference>
<protein>
    <recommendedName>
        <fullName evidence="1">Dienelactone hydrolase domain-containing protein</fullName>
    </recommendedName>
</protein>
<sequence>MKRQILKKIAAILFIFLAIVLFFFLFTKQGKAIVKTIRFVKGAFPTASSQPQTFQNTVPPIRIAYPDQDKTTEALLFKTKGNGKKPAVIVSWGVGLTGENVRLLFHTSNLLSKLGINVLIPFPESLKKDIVTYESIKSYVSAFQFLQKQENINPRKIGFMGFCAGGSFLMLAASDEEIKDQVIFVQAFAPYNNLTDYYAQGFSQKAIVDGGIRDWQTHSITREVLIKNFLARFDNNIDKEVLSKTYLDQETNTPILQSILSDQGKKAQEIINSKDPIQTKNLLRLLPQNIQDDLTNLSPNPKAKDIKASVFIIHDRDDPFTPFEEAERLAKFLGPQVTFTLVKSFDHTILDERIPFGQLVSELFKVGLHLYKIFYIIS</sequence>